<feature type="transmembrane region" description="Helical" evidence="1">
    <location>
        <begin position="64"/>
        <end position="85"/>
    </location>
</feature>
<feature type="transmembrane region" description="Helical" evidence="1">
    <location>
        <begin position="137"/>
        <end position="161"/>
    </location>
</feature>
<keyword evidence="1" id="KW-0812">Transmembrane</keyword>
<proteinExistence type="predicted"/>
<dbReference type="AlphaFoldDB" id="A0A7M5WIW0"/>
<accession>A0A7M5WIW0</accession>
<protein>
    <submittedName>
        <fullName evidence="2">Uncharacterized protein</fullName>
    </submittedName>
</protein>
<organism evidence="2 3">
    <name type="scientific">Clytia hemisphaerica</name>
    <dbReference type="NCBI Taxonomy" id="252671"/>
    <lineage>
        <taxon>Eukaryota</taxon>
        <taxon>Metazoa</taxon>
        <taxon>Cnidaria</taxon>
        <taxon>Hydrozoa</taxon>
        <taxon>Hydroidolina</taxon>
        <taxon>Leptothecata</taxon>
        <taxon>Obeliida</taxon>
        <taxon>Clytiidae</taxon>
        <taxon>Clytia</taxon>
    </lineage>
</organism>
<feature type="transmembrane region" description="Helical" evidence="1">
    <location>
        <begin position="97"/>
        <end position="117"/>
    </location>
</feature>
<dbReference type="GeneID" id="136817929"/>
<reference evidence="2" key="1">
    <citation type="submission" date="2021-01" db="UniProtKB">
        <authorList>
            <consortium name="EnsemblMetazoa"/>
        </authorList>
    </citation>
    <scope>IDENTIFICATION</scope>
</reference>
<dbReference type="EnsemblMetazoa" id="CLYHEMT002783.1">
    <property type="protein sequence ID" value="CLYHEMP002783.1"/>
    <property type="gene ID" value="CLYHEMG002783"/>
</dbReference>
<dbReference type="RefSeq" id="XP_066930373.1">
    <property type="nucleotide sequence ID" value="XM_067074272.1"/>
</dbReference>
<keyword evidence="1" id="KW-1133">Transmembrane helix</keyword>
<dbReference type="Proteomes" id="UP000594262">
    <property type="component" value="Unplaced"/>
</dbReference>
<evidence type="ECO:0000313" key="3">
    <source>
        <dbReference type="Proteomes" id="UP000594262"/>
    </source>
</evidence>
<keyword evidence="3" id="KW-1185">Reference proteome</keyword>
<evidence type="ECO:0000313" key="2">
    <source>
        <dbReference type="EnsemblMetazoa" id="CLYHEMP002783.1"/>
    </source>
</evidence>
<keyword evidence="1" id="KW-0472">Membrane</keyword>
<name>A0A7M5WIW0_9CNID</name>
<feature type="transmembrane region" description="Helical" evidence="1">
    <location>
        <begin position="34"/>
        <end position="58"/>
    </location>
</feature>
<evidence type="ECO:0000256" key="1">
    <source>
        <dbReference type="SAM" id="Phobius"/>
    </source>
</evidence>
<sequence length="206" mass="22827">MVVLSVEFLEATNTPIEHRPKHQQQHFMDTSQKIAGITLLIFIIFVSLGIAQCFFINVHSCFHINGACPGVWAPFVYISLPYLMIRGYERNSLAKHGMIGVFVCFPISIITFVFSAADAICTEKNTDPLARILSQTVAVINSIFAVPLFFAFVGIIGYLLFSLAPAKCCLQYDGESENQKLNNGGVLLYQRYDGFDIGEDGMAVEV</sequence>